<organism evidence="3 4">
    <name type="scientific">Fusobacterium varium ATCC 27725</name>
    <dbReference type="NCBI Taxonomy" id="469618"/>
    <lineage>
        <taxon>Bacteria</taxon>
        <taxon>Fusobacteriati</taxon>
        <taxon>Fusobacteriota</taxon>
        <taxon>Fusobacteriia</taxon>
        <taxon>Fusobacteriales</taxon>
        <taxon>Fusobacteriaceae</taxon>
        <taxon>Fusobacterium</taxon>
    </lineage>
</organism>
<dbReference type="RefSeq" id="WP_005951915.1">
    <property type="nucleotide sequence ID" value="NZ_CP028103.1"/>
</dbReference>
<evidence type="ECO:0000256" key="2">
    <source>
        <dbReference type="ARBA" id="ARBA00023125"/>
    </source>
</evidence>
<dbReference type="PANTHER" id="PTHR33175">
    <property type="entry name" value="DNA-BINDING PROTEIN HU"/>
    <property type="match status" value="1"/>
</dbReference>
<dbReference type="Pfam" id="PF00216">
    <property type="entry name" value="Bac_DNA_binding"/>
    <property type="match status" value="1"/>
</dbReference>
<proteinExistence type="predicted"/>
<dbReference type="Gene3D" id="4.10.520.10">
    <property type="entry name" value="IHF-like DNA-binding proteins"/>
    <property type="match status" value="1"/>
</dbReference>
<gene>
    <name evidence="3" type="ORF">C4N18_04460</name>
</gene>
<reference evidence="4" key="1">
    <citation type="journal article" date="2018" name="MSphere">
        <title>Fusobacterium Genomics Using MinION and Illumina Sequencing Enables Genome Completion and Correction.</title>
        <authorList>
            <person name="Todd S.M."/>
            <person name="Settlage R.E."/>
            <person name="Lahmers K.K."/>
            <person name="Slade D.J."/>
        </authorList>
    </citation>
    <scope>NUCLEOTIDE SEQUENCE [LARGE SCALE GENOMIC DNA]</scope>
    <source>
        <strain evidence="4">ATCC 27725</strain>
    </source>
</reference>
<dbReference type="InterPro" id="IPR000119">
    <property type="entry name" value="Hist_DNA-bd"/>
</dbReference>
<evidence type="ECO:0008006" key="5">
    <source>
        <dbReference type="Google" id="ProtNLM"/>
    </source>
</evidence>
<protein>
    <recommendedName>
        <fullName evidence="5">DNA-binding protein HU</fullName>
    </recommendedName>
</protein>
<accession>A0ABN5JEZ5</accession>
<dbReference type="PANTHER" id="PTHR33175:SF3">
    <property type="entry name" value="DNA-BINDING PROTEIN HU-BETA"/>
    <property type="match status" value="1"/>
</dbReference>
<dbReference type="SUPFAM" id="SSF47729">
    <property type="entry name" value="IHF-like DNA-binding proteins"/>
    <property type="match status" value="1"/>
</dbReference>
<keyword evidence="4" id="KW-1185">Reference proteome</keyword>
<dbReference type="GeneID" id="77467234"/>
<dbReference type="InterPro" id="IPR010992">
    <property type="entry name" value="IHF-like_DNA-bd_dom_sf"/>
</dbReference>
<sequence length="91" mass="10836">MNKLEFIKEYKKCYKKNITYTEAKKDVEAFLDLIENNIMNVGNIKFKEIGAFSVLERKERVISNPKTRERMTIYPLTTVKFIPTKVKKEEK</sequence>
<dbReference type="EMBL" id="CP028103">
    <property type="protein sequence ID" value="AVQ30505.1"/>
    <property type="molecule type" value="Genomic_DNA"/>
</dbReference>
<dbReference type="Proteomes" id="UP000241238">
    <property type="component" value="Chromosome"/>
</dbReference>
<name>A0ABN5JEZ5_FUSVA</name>
<keyword evidence="1" id="KW-0226">DNA condensation</keyword>
<keyword evidence="2" id="KW-0238">DNA-binding</keyword>
<evidence type="ECO:0000256" key="1">
    <source>
        <dbReference type="ARBA" id="ARBA00023067"/>
    </source>
</evidence>
<evidence type="ECO:0000313" key="4">
    <source>
        <dbReference type="Proteomes" id="UP000241238"/>
    </source>
</evidence>
<evidence type="ECO:0000313" key="3">
    <source>
        <dbReference type="EMBL" id="AVQ30505.1"/>
    </source>
</evidence>